<feature type="compositionally biased region" description="Basic residues" evidence="1">
    <location>
        <begin position="121"/>
        <end position="131"/>
    </location>
</feature>
<dbReference type="EMBL" id="ADLD01000003">
    <property type="protein sequence ID" value="EHB93346.1"/>
    <property type="molecule type" value="Genomic_DNA"/>
</dbReference>
<organism evidence="2 3">
    <name type="scientific">Alistipes indistinctus YIT 12060</name>
    <dbReference type="NCBI Taxonomy" id="742725"/>
    <lineage>
        <taxon>Bacteria</taxon>
        <taxon>Pseudomonadati</taxon>
        <taxon>Bacteroidota</taxon>
        <taxon>Bacteroidia</taxon>
        <taxon>Bacteroidales</taxon>
        <taxon>Rikenellaceae</taxon>
        <taxon>Alistipes</taxon>
    </lineage>
</organism>
<keyword evidence="3" id="KW-1185">Reference proteome</keyword>
<feature type="region of interest" description="Disordered" evidence="1">
    <location>
        <begin position="1"/>
        <end position="162"/>
    </location>
</feature>
<dbReference type="HOGENOM" id="CLU_1536881_0_0_10"/>
<dbReference type="Proteomes" id="UP000006008">
    <property type="component" value="Unassembled WGS sequence"/>
</dbReference>
<sequence length="174" mass="19789">MRSIPSNAAPAATKGTAPRYGQLRQPLPARAHPPPRRRHPSRLRLPHRHGSPPRPTGRRSTGPPFLGTARRGEPAAGGPDRRADRNARPAQHRTRTITAVPDTPGHTPRTFRTRLFLRPLRPPRKLRRRAHRQPEHTPGCARSARPRATQKNTTTDYNRLRHPDTTRRYNLPIR</sequence>
<reference evidence="2 3" key="1">
    <citation type="submission" date="2011-08" db="EMBL/GenBank/DDBJ databases">
        <title>The Genome Sequence of Alistipes indistinctus YIT 12060.</title>
        <authorList>
            <consortium name="The Broad Institute Genome Sequencing Platform"/>
            <person name="Earl A."/>
            <person name="Ward D."/>
            <person name="Feldgarden M."/>
            <person name="Gevers D."/>
            <person name="Morotomi M."/>
            <person name="Young S.K."/>
            <person name="Zeng Q."/>
            <person name="Gargeya S."/>
            <person name="Fitzgerald M."/>
            <person name="Haas B."/>
            <person name="Abouelleil A."/>
            <person name="Alvarado L."/>
            <person name="Arachchi H.M."/>
            <person name="Berlin A."/>
            <person name="Brown A."/>
            <person name="Chapman S.B."/>
            <person name="Chen Z."/>
            <person name="Dunbar C."/>
            <person name="Freedman E."/>
            <person name="Gearin G."/>
            <person name="Gellesch M."/>
            <person name="Goldberg J."/>
            <person name="Griggs A."/>
            <person name="Gujja S."/>
            <person name="Heiman D."/>
            <person name="Howarth C."/>
            <person name="Larson L."/>
            <person name="Lui A."/>
            <person name="MacDonald P.J.P."/>
            <person name="Montmayeur A."/>
            <person name="Murphy C."/>
            <person name="Neiman D."/>
            <person name="Pearson M."/>
            <person name="Priest M."/>
            <person name="Roberts A."/>
            <person name="Saif S."/>
            <person name="Shea T."/>
            <person name="Shenoy N."/>
            <person name="Sisk P."/>
            <person name="Stolte C."/>
            <person name="Sykes S."/>
            <person name="Wortman J."/>
            <person name="Nusbaum C."/>
            <person name="Birren B."/>
        </authorList>
    </citation>
    <scope>NUCLEOTIDE SEQUENCE [LARGE SCALE GENOMIC DNA]</scope>
    <source>
        <strain evidence="2 3">YIT 12060</strain>
    </source>
</reference>
<evidence type="ECO:0000313" key="3">
    <source>
        <dbReference type="Proteomes" id="UP000006008"/>
    </source>
</evidence>
<feature type="compositionally biased region" description="Basic residues" evidence="1">
    <location>
        <begin position="33"/>
        <end position="51"/>
    </location>
</feature>
<protein>
    <submittedName>
        <fullName evidence="2">Uncharacterized protein</fullName>
    </submittedName>
</protein>
<feature type="compositionally biased region" description="Low complexity" evidence="1">
    <location>
        <begin position="107"/>
        <end position="119"/>
    </location>
</feature>
<evidence type="ECO:0000313" key="2">
    <source>
        <dbReference type="EMBL" id="EHB93346.1"/>
    </source>
</evidence>
<name>G5H5A7_9BACT</name>
<dbReference type="STRING" id="742725.HMPREF9450_00117"/>
<gene>
    <name evidence="2" type="ORF">HMPREF9450_00117</name>
</gene>
<comment type="caution">
    <text evidence="2">The sequence shown here is derived from an EMBL/GenBank/DDBJ whole genome shotgun (WGS) entry which is preliminary data.</text>
</comment>
<proteinExistence type="predicted"/>
<accession>G5H5A7</accession>
<evidence type="ECO:0000256" key="1">
    <source>
        <dbReference type="SAM" id="MobiDB-lite"/>
    </source>
</evidence>
<dbReference type="AlphaFoldDB" id="G5H5A7"/>